<evidence type="ECO:0000313" key="3">
    <source>
        <dbReference type="Proteomes" id="UP000265750"/>
    </source>
</evidence>
<feature type="domain" description="DUF4376" evidence="1">
    <location>
        <begin position="82"/>
        <end position="199"/>
    </location>
</feature>
<keyword evidence="3" id="KW-1185">Reference proteome</keyword>
<dbReference type="OrthoDB" id="7870359at2"/>
<name>A0A3A1WR20_9HYPH</name>
<dbReference type="Proteomes" id="UP000265750">
    <property type="component" value="Unassembled WGS sequence"/>
</dbReference>
<organism evidence="2 3">
    <name type="scientific">Aureimonas flava</name>
    <dbReference type="NCBI Taxonomy" id="2320271"/>
    <lineage>
        <taxon>Bacteria</taxon>
        <taxon>Pseudomonadati</taxon>
        <taxon>Pseudomonadota</taxon>
        <taxon>Alphaproteobacteria</taxon>
        <taxon>Hyphomicrobiales</taxon>
        <taxon>Aurantimonadaceae</taxon>
        <taxon>Aureimonas</taxon>
    </lineage>
</organism>
<protein>
    <submittedName>
        <fullName evidence="2">DUF4376 domain-containing protein</fullName>
    </submittedName>
</protein>
<comment type="caution">
    <text evidence="2">The sequence shown here is derived from an EMBL/GenBank/DDBJ whole genome shotgun (WGS) entry which is preliminary data.</text>
</comment>
<gene>
    <name evidence="2" type="ORF">D3218_13160</name>
</gene>
<reference evidence="3" key="1">
    <citation type="submission" date="2018-09" db="EMBL/GenBank/DDBJ databases">
        <authorList>
            <person name="Tuo L."/>
        </authorList>
    </citation>
    <scope>NUCLEOTIDE SEQUENCE [LARGE SCALE GENOMIC DNA]</scope>
    <source>
        <strain evidence="3">M2BS4Y-1</strain>
    </source>
</reference>
<evidence type="ECO:0000313" key="2">
    <source>
        <dbReference type="EMBL" id="RIY00228.1"/>
    </source>
</evidence>
<dbReference type="InterPro" id="IPR025484">
    <property type="entry name" value="DUF4376"/>
</dbReference>
<dbReference type="RefSeq" id="WP_119540538.1">
    <property type="nucleotide sequence ID" value="NZ_QYRN01000006.1"/>
</dbReference>
<evidence type="ECO:0000259" key="1">
    <source>
        <dbReference type="Pfam" id="PF14301"/>
    </source>
</evidence>
<dbReference type="AlphaFoldDB" id="A0A3A1WR20"/>
<proteinExistence type="predicted"/>
<dbReference type="Pfam" id="PF14301">
    <property type="entry name" value="DUF4376"/>
    <property type="match status" value="1"/>
</dbReference>
<dbReference type="EMBL" id="QYRN01000006">
    <property type="protein sequence ID" value="RIY00228.1"/>
    <property type="molecule type" value="Genomic_DNA"/>
</dbReference>
<accession>A0A3A1WR20</accession>
<sequence>MTDLYRRNRGAPAALPPVAYDLDNNAYTAPYGTADLAMLGFVKAPKKPDDTDTQTAAWDASAEKWVMVDRPPVLEPSPPTADEVEAEKVRRIEIGFPFMGKTIQSRQEDRENIAGAKSAAQDAKLLGAEPGELSWQKRLDTDKGAEIFAWITADNSLLQLDADAMIAMGYAAMLHKQRLIFVAKGIKDRVAAGERIADVTADALWE</sequence>